<protein>
    <submittedName>
        <fullName evidence="1">Uncharacterized protein</fullName>
    </submittedName>
</protein>
<name>A0ABT0M233_9RHOB</name>
<dbReference type="RefSeq" id="WP_249058247.1">
    <property type="nucleotide sequence ID" value="NZ_JALZWP010000007.1"/>
</dbReference>
<evidence type="ECO:0000313" key="1">
    <source>
        <dbReference type="EMBL" id="MCL1628923.1"/>
    </source>
</evidence>
<gene>
    <name evidence="1" type="ORF">M3N55_09275</name>
</gene>
<dbReference type="EMBL" id="JALZWP010000007">
    <property type="protein sequence ID" value="MCL1628923.1"/>
    <property type="molecule type" value="Genomic_DNA"/>
</dbReference>
<proteinExistence type="predicted"/>
<keyword evidence="2" id="KW-1185">Reference proteome</keyword>
<sequence>MTMSPAELAQACFDAERLSAHVEGRITVGGNQITGRSVSVAPAGRMDTMGGVDSLDMVARPVQSKRWTI</sequence>
<comment type="caution">
    <text evidence="1">The sequence shown here is derived from an EMBL/GenBank/DDBJ whole genome shotgun (WGS) entry which is preliminary data.</text>
</comment>
<organism evidence="1 2">
    <name type="scientific">Roseinatronobacter domitianus</name>
    <dbReference type="NCBI Taxonomy" id="2940293"/>
    <lineage>
        <taxon>Bacteria</taxon>
        <taxon>Pseudomonadati</taxon>
        <taxon>Pseudomonadota</taxon>
        <taxon>Alphaproteobacteria</taxon>
        <taxon>Rhodobacterales</taxon>
        <taxon>Paracoccaceae</taxon>
        <taxon>Roseinatronobacter</taxon>
    </lineage>
</organism>
<dbReference type="Proteomes" id="UP001202550">
    <property type="component" value="Unassembled WGS sequence"/>
</dbReference>
<accession>A0ABT0M233</accession>
<reference evidence="1 2" key="1">
    <citation type="submission" date="2022-05" db="EMBL/GenBank/DDBJ databases">
        <title>Seasonal and diel survey of microbial diversity of the Tyrrhenian coast.</title>
        <authorList>
            <person name="Gattoni G."/>
            <person name="Corral P."/>
        </authorList>
    </citation>
    <scope>NUCLEOTIDE SEQUENCE [LARGE SCALE GENOMIC DNA]</scope>
    <source>
        <strain evidence="1 2">V10</strain>
    </source>
</reference>
<evidence type="ECO:0000313" key="2">
    <source>
        <dbReference type="Proteomes" id="UP001202550"/>
    </source>
</evidence>